<name>A0A6G1KG28_9PLEO</name>
<evidence type="ECO:0008006" key="4">
    <source>
        <dbReference type="Google" id="ProtNLM"/>
    </source>
</evidence>
<dbReference type="EMBL" id="MU005767">
    <property type="protein sequence ID" value="KAF2711432.1"/>
    <property type="molecule type" value="Genomic_DNA"/>
</dbReference>
<sequence>MKFLLHSLLTAIQFSPLETITGPESCRLLFLDSTFCSSNAAKCLLTRPSSATTGMETLKHVELKIPWVALLRYRHTRNRMLALC</sequence>
<dbReference type="AlphaFoldDB" id="A0A6G1KG28"/>
<gene>
    <name evidence="2" type="ORF">K504DRAFT_219311</name>
</gene>
<protein>
    <recommendedName>
        <fullName evidence="4">Secreted protein</fullName>
    </recommendedName>
</protein>
<feature type="chain" id="PRO_5026345025" description="Secreted protein" evidence="1">
    <location>
        <begin position="20"/>
        <end position="84"/>
    </location>
</feature>
<proteinExistence type="predicted"/>
<accession>A0A6G1KG28</accession>
<keyword evidence="3" id="KW-1185">Reference proteome</keyword>
<evidence type="ECO:0000256" key="1">
    <source>
        <dbReference type="SAM" id="SignalP"/>
    </source>
</evidence>
<organism evidence="2 3">
    <name type="scientific">Pleomassaria siparia CBS 279.74</name>
    <dbReference type="NCBI Taxonomy" id="1314801"/>
    <lineage>
        <taxon>Eukaryota</taxon>
        <taxon>Fungi</taxon>
        <taxon>Dikarya</taxon>
        <taxon>Ascomycota</taxon>
        <taxon>Pezizomycotina</taxon>
        <taxon>Dothideomycetes</taxon>
        <taxon>Pleosporomycetidae</taxon>
        <taxon>Pleosporales</taxon>
        <taxon>Pleomassariaceae</taxon>
        <taxon>Pleomassaria</taxon>
    </lineage>
</organism>
<reference evidence="2" key="1">
    <citation type="journal article" date="2020" name="Stud. Mycol.">
        <title>101 Dothideomycetes genomes: a test case for predicting lifestyles and emergence of pathogens.</title>
        <authorList>
            <person name="Haridas S."/>
            <person name="Albert R."/>
            <person name="Binder M."/>
            <person name="Bloem J."/>
            <person name="Labutti K."/>
            <person name="Salamov A."/>
            <person name="Andreopoulos B."/>
            <person name="Baker S."/>
            <person name="Barry K."/>
            <person name="Bills G."/>
            <person name="Bluhm B."/>
            <person name="Cannon C."/>
            <person name="Castanera R."/>
            <person name="Culley D."/>
            <person name="Daum C."/>
            <person name="Ezra D."/>
            <person name="Gonzalez J."/>
            <person name="Henrissat B."/>
            <person name="Kuo A."/>
            <person name="Liang C."/>
            <person name="Lipzen A."/>
            <person name="Lutzoni F."/>
            <person name="Magnuson J."/>
            <person name="Mondo S."/>
            <person name="Nolan M."/>
            <person name="Ohm R."/>
            <person name="Pangilinan J."/>
            <person name="Park H.-J."/>
            <person name="Ramirez L."/>
            <person name="Alfaro M."/>
            <person name="Sun H."/>
            <person name="Tritt A."/>
            <person name="Yoshinaga Y."/>
            <person name="Zwiers L.-H."/>
            <person name="Turgeon B."/>
            <person name="Goodwin S."/>
            <person name="Spatafora J."/>
            <person name="Crous P."/>
            <person name="Grigoriev I."/>
        </authorList>
    </citation>
    <scope>NUCLEOTIDE SEQUENCE</scope>
    <source>
        <strain evidence="2">CBS 279.74</strain>
    </source>
</reference>
<evidence type="ECO:0000313" key="3">
    <source>
        <dbReference type="Proteomes" id="UP000799428"/>
    </source>
</evidence>
<feature type="signal peptide" evidence="1">
    <location>
        <begin position="1"/>
        <end position="19"/>
    </location>
</feature>
<dbReference type="Proteomes" id="UP000799428">
    <property type="component" value="Unassembled WGS sequence"/>
</dbReference>
<evidence type="ECO:0000313" key="2">
    <source>
        <dbReference type="EMBL" id="KAF2711432.1"/>
    </source>
</evidence>
<keyword evidence="1" id="KW-0732">Signal</keyword>